<dbReference type="AlphaFoldDB" id="A0AAQ2Z569"/>
<protein>
    <submittedName>
        <fullName evidence="1">Uncharacterized protein</fullName>
    </submittedName>
</protein>
<organism evidence="1 2">
    <name type="scientific">Roseburia intestinalis L1-82</name>
    <dbReference type="NCBI Taxonomy" id="536231"/>
    <lineage>
        <taxon>Bacteria</taxon>
        <taxon>Bacillati</taxon>
        <taxon>Bacillota</taxon>
        <taxon>Clostridia</taxon>
        <taxon>Lachnospirales</taxon>
        <taxon>Lachnospiraceae</taxon>
        <taxon>Roseburia</taxon>
    </lineage>
</organism>
<keyword evidence="2" id="KW-1185">Reference proteome</keyword>
<evidence type="ECO:0000313" key="1">
    <source>
        <dbReference type="EMBL" id="VCV20409.1"/>
    </source>
</evidence>
<proteinExistence type="predicted"/>
<dbReference type="Proteomes" id="UP000294398">
    <property type="component" value="Chromosome"/>
</dbReference>
<accession>A0AAQ2Z569</accession>
<dbReference type="EMBL" id="LR027880">
    <property type="protein sequence ID" value="VCV20409.1"/>
    <property type="molecule type" value="Genomic_DNA"/>
</dbReference>
<reference evidence="1 2" key="1">
    <citation type="submission" date="2018-09" db="EMBL/GenBank/DDBJ databases">
        <authorList>
            <person name="Petit M.-A."/>
            <person name="Lossouarn J."/>
        </authorList>
    </citation>
    <scope>NUCLEOTIDE SEQUENCE [LARGE SCALE GENOMIC DNA]</scope>
    <source>
        <strain evidence="1 2">L1-82</strain>
    </source>
</reference>
<gene>
    <name evidence="1" type="ORF">RIL182_00264</name>
</gene>
<evidence type="ECO:0000313" key="2">
    <source>
        <dbReference type="Proteomes" id="UP000294398"/>
    </source>
</evidence>
<sequence length="43" mass="5320">MYFYFAFDCAQFNCFKSFILKGNFYYEFYDYEAEDAGFEIFTL</sequence>
<name>A0AAQ2Z569_9FIRM</name>